<dbReference type="InterPro" id="IPR011990">
    <property type="entry name" value="TPR-like_helical_dom_sf"/>
</dbReference>
<dbReference type="Gene3D" id="1.25.40.10">
    <property type="entry name" value="Tetratricopeptide repeat domain"/>
    <property type="match status" value="2"/>
</dbReference>
<feature type="chain" id="PRO_5018338186" evidence="3">
    <location>
        <begin position="21"/>
        <end position="484"/>
    </location>
</feature>
<dbReference type="SUPFAM" id="SSF48452">
    <property type="entry name" value="TPR-like"/>
    <property type="match status" value="2"/>
</dbReference>
<dbReference type="Proteomes" id="UP000273643">
    <property type="component" value="Unassembled WGS sequence"/>
</dbReference>
<feature type="signal peptide" evidence="3">
    <location>
        <begin position="1"/>
        <end position="20"/>
    </location>
</feature>
<dbReference type="EMBL" id="RJUK01000001">
    <property type="protein sequence ID" value="ROQ21377.1"/>
    <property type="molecule type" value="Genomic_DNA"/>
</dbReference>
<keyword evidence="5" id="KW-1185">Reference proteome</keyword>
<dbReference type="PROSITE" id="PS50005">
    <property type="entry name" value="TPR"/>
    <property type="match status" value="3"/>
</dbReference>
<feature type="repeat" description="TPR" evidence="1">
    <location>
        <begin position="194"/>
        <end position="227"/>
    </location>
</feature>
<dbReference type="PANTHER" id="PTHR12558">
    <property type="entry name" value="CELL DIVISION CYCLE 16,23,27"/>
    <property type="match status" value="1"/>
</dbReference>
<evidence type="ECO:0000256" key="3">
    <source>
        <dbReference type="SAM" id="SignalP"/>
    </source>
</evidence>
<feature type="repeat" description="TPR" evidence="1">
    <location>
        <begin position="120"/>
        <end position="153"/>
    </location>
</feature>
<dbReference type="InterPro" id="IPR019734">
    <property type="entry name" value="TPR_rpt"/>
</dbReference>
<gene>
    <name evidence="4" type="ORF">EDC38_2001</name>
</gene>
<evidence type="ECO:0000313" key="5">
    <source>
        <dbReference type="Proteomes" id="UP000273643"/>
    </source>
</evidence>
<dbReference type="OrthoDB" id="5574348at2"/>
<reference evidence="4 5" key="1">
    <citation type="submission" date="2018-11" db="EMBL/GenBank/DDBJ databases">
        <title>Genomic Encyclopedia of Type Strains, Phase IV (KMG-IV): sequencing the most valuable type-strain genomes for metagenomic binning, comparative biology and taxonomic classification.</title>
        <authorList>
            <person name="Goeker M."/>
        </authorList>
    </citation>
    <scope>NUCLEOTIDE SEQUENCE [LARGE SCALE GENOMIC DNA]</scope>
    <source>
        <strain evidence="4 5">DSM 16974</strain>
    </source>
</reference>
<organism evidence="4 5">
    <name type="scientific">Marinimicrobium koreense</name>
    <dbReference type="NCBI Taxonomy" id="306545"/>
    <lineage>
        <taxon>Bacteria</taxon>
        <taxon>Pseudomonadati</taxon>
        <taxon>Pseudomonadota</taxon>
        <taxon>Gammaproteobacteria</taxon>
        <taxon>Cellvibrionales</taxon>
        <taxon>Cellvibrionaceae</taxon>
        <taxon>Marinimicrobium</taxon>
    </lineage>
</organism>
<evidence type="ECO:0000256" key="1">
    <source>
        <dbReference type="PROSITE-ProRule" id="PRU00339"/>
    </source>
</evidence>
<dbReference type="Pfam" id="PF13181">
    <property type="entry name" value="TPR_8"/>
    <property type="match status" value="1"/>
</dbReference>
<evidence type="ECO:0000313" key="4">
    <source>
        <dbReference type="EMBL" id="ROQ21377.1"/>
    </source>
</evidence>
<protein>
    <submittedName>
        <fullName evidence="4">Tetratricopeptide repeat protein</fullName>
    </submittedName>
</protein>
<sequence length="484" mass="55709">MTVNKLQAFFAGTLNRSLLAAALITAPAVSTVVVNEVAPEASGWLQGSVMAQELIRPSSTPPETRRIPGISQRLNEELSEVQSFIDPEEDSGREPDLNEALRLLQEMERNIGEYNAYEQAQIYNFVANVHFQMDNMDRTIDAFEKVVARSPQIPSGLETSTWQVLGKLHMQEENFDAALDAFENWTNMVTSIDADQYYVFSLLFYQMGDADRALVHVNEAVEMAEQDGEVPEENWYAMQRLLYFEKEDYRNTLNVLKKMVRDYPKVSTWRQLSDMYSLLEEFDNRLHSLEVVYLLDGLDKENILVSMASMYLDRDIPYKAAKVLEKGIYEDEIIEPTSRNLELLANAWSMAQEVEKSMVEMEKAAEKSDEGDLFARLSAIYMLNDRYEDSIDAAREALDKGVERADQVYLRMGTAYVNLEQYDDAIETLKEAAKDKRSEEAAKQWISFAEKEKAREEKARKEEERYQERKRKWEEEDGLVLPGA</sequence>
<feature type="compositionally biased region" description="Basic and acidic residues" evidence="2">
    <location>
        <begin position="452"/>
        <end position="474"/>
    </location>
</feature>
<keyword evidence="1" id="KW-0802">TPR repeat</keyword>
<evidence type="ECO:0000256" key="2">
    <source>
        <dbReference type="SAM" id="MobiDB-lite"/>
    </source>
</evidence>
<dbReference type="SMART" id="SM00028">
    <property type="entry name" value="TPR"/>
    <property type="match status" value="5"/>
</dbReference>
<keyword evidence="3" id="KW-0732">Signal</keyword>
<accession>A0A3N1P2B8</accession>
<feature type="repeat" description="TPR" evidence="1">
    <location>
        <begin position="406"/>
        <end position="439"/>
    </location>
</feature>
<name>A0A3N1P2B8_9GAMM</name>
<feature type="region of interest" description="Disordered" evidence="2">
    <location>
        <begin position="452"/>
        <end position="484"/>
    </location>
</feature>
<dbReference type="PANTHER" id="PTHR12558:SF13">
    <property type="entry name" value="CELL DIVISION CYCLE PROTEIN 27 HOMOLOG"/>
    <property type="match status" value="1"/>
</dbReference>
<proteinExistence type="predicted"/>
<comment type="caution">
    <text evidence="4">The sequence shown here is derived from an EMBL/GenBank/DDBJ whole genome shotgun (WGS) entry which is preliminary data.</text>
</comment>
<dbReference type="AlphaFoldDB" id="A0A3N1P2B8"/>